<keyword evidence="3" id="KW-0479">Metal-binding</keyword>
<dbReference type="PANTHER" id="PTHR21666">
    <property type="entry name" value="PEPTIDASE-RELATED"/>
    <property type="match status" value="1"/>
</dbReference>
<evidence type="ECO:0000256" key="6">
    <source>
        <dbReference type="ARBA" id="ARBA00023049"/>
    </source>
</evidence>
<organism evidence="9 10">
    <name type="scientific">Kingella bonacorsii</name>
    <dbReference type="NCBI Taxonomy" id="2796361"/>
    <lineage>
        <taxon>Bacteria</taxon>
        <taxon>Pseudomonadati</taxon>
        <taxon>Pseudomonadota</taxon>
        <taxon>Betaproteobacteria</taxon>
        <taxon>Neisseriales</taxon>
        <taxon>Neisseriaceae</taxon>
        <taxon>Kingella</taxon>
    </lineage>
</organism>
<dbReference type="InterPro" id="IPR050570">
    <property type="entry name" value="Cell_wall_metabolism_enzyme"/>
</dbReference>
<dbReference type="InterPro" id="IPR011055">
    <property type="entry name" value="Dup_hybrid_motif"/>
</dbReference>
<protein>
    <submittedName>
        <fullName evidence="9">M23 family metallopeptidase</fullName>
    </submittedName>
</protein>
<keyword evidence="5" id="KW-0862">Zinc</keyword>
<dbReference type="PANTHER" id="PTHR21666:SF288">
    <property type="entry name" value="CELL DIVISION PROTEIN YTFB"/>
    <property type="match status" value="1"/>
</dbReference>
<evidence type="ECO:0000259" key="7">
    <source>
        <dbReference type="Pfam" id="PF01551"/>
    </source>
</evidence>
<evidence type="ECO:0000256" key="4">
    <source>
        <dbReference type="ARBA" id="ARBA00022801"/>
    </source>
</evidence>
<keyword evidence="10" id="KW-1185">Reference proteome</keyword>
<keyword evidence="2" id="KW-0645">Protease</keyword>
<keyword evidence="4" id="KW-0378">Hydrolase</keyword>
<gene>
    <name evidence="9" type="ORF">JDW22_12480</name>
</gene>
<evidence type="ECO:0000256" key="5">
    <source>
        <dbReference type="ARBA" id="ARBA00022833"/>
    </source>
</evidence>
<evidence type="ECO:0000256" key="1">
    <source>
        <dbReference type="ARBA" id="ARBA00001947"/>
    </source>
</evidence>
<evidence type="ECO:0000256" key="3">
    <source>
        <dbReference type="ARBA" id="ARBA00022723"/>
    </source>
</evidence>
<proteinExistence type="predicted"/>
<comment type="cofactor">
    <cofactor evidence="1">
        <name>Zn(2+)</name>
        <dbReference type="ChEBI" id="CHEBI:29105"/>
    </cofactor>
</comment>
<accession>A0ABS1BXJ7</accession>
<dbReference type="Pfam" id="PF01551">
    <property type="entry name" value="Peptidase_M23"/>
    <property type="match status" value="1"/>
</dbReference>
<dbReference type="RefSeq" id="WP_003797686.1">
    <property type="nucleotide sequence ID" value="NZ_JAEHNZ010000005.1"/>
</dbReference>
<dbReference type="Proteomes" id="UP000614058">
    <property type="component" value="Unassembled WGS sequence"/>
</dbReference>
<dbReference type="InterPro" id="IPR054512">
    <property type="entry name" value="NMB0315-like_N"/>
</dbReference>
<dbReference type="InterPro" id="IPR016047">
    <property type="entry name" value="M23ase_b-sheet_dom"/>
</dbReference>
<evidence type="ECO:0000313" key="9">
    <source>
        <dbReference type="EMBL" id="MBK0397362.1"/>
    </source>
</evidence>
<keyword evidence="6" id="KW-0482">Metalloprotease</keyword>
<sequence length="426" mass="46424">MKKIKPNKLILLPIIALALLLLAVALRPKQAAVAPDARLVRQVLPNPKITDFGRLSYWRDEEVQEGDTLPMVLARIGVSEQNIQDFVQNSPINLKALKLNEGKIVSARIDENQNVTDIQFFNDEDGERNLVAIEYAEGKWQMRKTEGETTTLPSLRSVVITSSVSGALGQAGVPIDVRITLKEIFADKINLDKLPEGSSVRVLYESLYFRGQEVATGNVLAAEVTANNRTYYAYYFENGDADNGGNYYDENGEPLRQGFGGLPIESYTRISSPFGIRVHPITHTVRMHTGIDYAAPQGTRVLAPSDGVVSFRGWKGGYGNAVMLTHDNGMETLYGHLSAFISGVDVGTRVNSGAVIGLVGSTGHSTGPHLHYEVRINGQPVNPATVALPTPQLATADRAALQIYRGKVDEVMQAVRGLPVMVSQVD</sequence>
<evidence type="ECO:0000256" key="2">
    <source>
        <dbReference type="ARBA" id="ARBA00022670"/>
    </source>
</evidence>
<dbReference type="GeneID" id="84905667"/>
<dbReference type="SUPFAM" id="SSF51261">
    <property type="entry name" value="Duplicated hybrid motif"/>
    <property type="match status" value="1"/>
</dbReference>
<feature type="domain" description="DD-carboxypeptidase/endopeptidase Mpg-like N-terminal" evidence="8">
    <location>
        <begin position="56"/>
        <end position="138"/>
    </location>
</feature>
<evidence type="ECO:0000259" key="8">
    <source>
        <dbReference type="Pfam" id="PF22310"/>
    </source>
</evidence>
<dbReference type="Pfam" id="PF22310">
    <property type="entry name" value="NMB0315_dom_I"/>
    <property type="match status" value="1"/>
</dbReference>
<evidence type="ECO:0000313" key="10">
    <source>
        <dbReference type="Proteomes" id="UP000614058"/>
    </source>
</evidence>
<dbReference type="Gene3D" id="2.70.70.10">
    <property type="entry name" value="Glucose Permease (Domain IIA)"/>
    <property type="match status" value="1"/>
</dbReference>
<dbReference type="CDD" id="cd12797">
    <property type="entry name" value="M23_peptidase"/>
    <property type="match status" value="1"/>
</dbReference>
<name>A0ABS1BXJ7_9NEIS</name>
<dbReference type="EMBL" id="JAEHNZ010000005">
    <property type="protein sequence ID" value="MBK0397362.1"/>
    <property type="molecule type" value="Genomic_DNA"/>
</dbReference>
<reference evidence="9 10" key="1">
    <citation type="journal article" date="2021" name="Pathogens">
        <title>Isolation and Characterization of Kingella bonacorsii sp. nov., A Novel Kingella Species Detected in a Stable Periodontitis Subject.</title>
        <authorList>
            <person name="Antezack A."/>
            <person name="Boxberger M."/>
            <person name="Rolland C."/>
            <person name="Monnet-Corti V."/>
            <person name="La Scola B."/>
        </authorList>
    </citation>
    <scope>NUCLEOTIDE SEQUENCE [LARGE SCALE GENOMIC DNA]</scope>
    <source>
        <strain evidence="9 10">Marseille-Q4569</strain>
    </source>
</reference>
<dbReference type="Gene3D" id="3.10.450.350">
    <property type="match status" value="2"/>
</dbReference>
<comment type="caution">
    <text evidence="9">The sequence shown here is derived from an EMBL/GenBank/DDBJ whole genome shotgun (WGS) entry which is preliminary data.</text>
</comment>
<feature type="domain" description="M23ase beta-sheet core" evidence="7">
    <location>
        <begin position="286"/>
        <end position="383"/>
    </location>
</feature>